<evidence type="ECO:0000256" key="3">
    <source>
        <dbReference type="ARBA" id="ARBA00022764"/>
    </source>
</evidence>
<dbReference type="RefSeq" id="WP_107820902.1">
    <property type="nucleotide sequence ID" value="NZ_OY782574.1"/>
</dbReference>
<dbReference type="EMBL" id="QAAD01000002">
    <property type="protein sequence ID" value="PTN10114.1"/>
    <property type="molecule type" value="Genomic_DNA"/>
</dbReference>
<evidence type="ECO:0000256" key="1">
    <source>
        <dbReference type="ARBA" id="ARBA00004418"/>
    </source>
</evidence>
<keyword evidence="3" id="KW-0574">Periplasm</keyword>
<dbReference type="Gene3D" id="2.70.98.70">
    <property type="match status" value="1"/>
</dbReference>
<evidence type="ECO:0000256" key="5">
    <source>
        <dbReference type="SAM" id="SignalP"/>
    </source>
</evidence>
<dbReference type="PANTHER" id="PTHR39210:SF1">
    <property type="entry name" value="HEPARIN-SULFATE LYASE"/>
    <property type="match status" value="1"/>
</dbReference>
<dbReference type="Pfam" id="PF07940">
    <property type="entry name" value="Hepar_II_III_C"/>
    <property type="match status" value="1"/>
</dbReference>
<dbReference type="InterPro" id="IPR012480">
    <property type="entry name" value="Hepar_II_III_C"/>
</dbReference>
<evidence type="ECO:0000256" key="2">
    <source>
        <dbReference type="ARBA" id="ARBA00022729"/>
    </source>
</evidence>
<evidence type="ECO:0000259" key="6">
    <source>
        <dbReference type="Pfam" id="PF07940"/>
    </source>
</evidence>
<feature type="signal peptide" evidence="5">
    <location>
        <begin position="1"/>
        <end position="19"/>
    </location>
</feature>
<dbReference type="Gene3D" id="1.50.10.100">
    <property type="entry name" value="Chondroitin AC/alginate lyase"/>
    <property type="match status" value="1"/>
</dbReference>
<comment type="subcellular location">
    <subcellularLocation>
        <location evidence="1">Periplasm</location>
    </subcellularLocation>
</comment>
<gene>
    <name evidence="7" type="ORF">C8N47_10299</name>
</gene>
<dbReference type="SUPFAM" id="SSF48230">
    <property type="entry name" value="Chondroitin AC/alginate lyase"/>
    <property type="match status" value="1"/>
</dbReference>
<dbReference type="AlphaFoldDB" id="A0A2T5C5D5"/>
<name>A0A2T5C5D5_9BACT</name>
<evidence type="ECO:0000313" key="7">
    <source>
        <dbReference type="EMBL" id="PTN10114.1"/>
    </source>
</evidence>
<reference evidence="7 8" key="1">
    <citation type="submission" date="2018-04" db="EMBL/GenBank/DDBJ databases">
        <title>Genomic Encyclopedia of Archaeal and Bacterial Type Strains, Phase II (KMG-II): from individual species to whole genera.</title>
        <authorList>
            <person name="Goeker M."/>
        </authorList>
    </citation>
    <scope>NUCLEOTIDE SEQUENCE [LARGE SCALE GENOMIC DNA]</scope>
    <source>
        <strain evidence="7 8">DSM 28823</strain>
    </source>
</reference>
<keyword evidence="2 5" id="KW-0732">Signal</keyword>
<feature type="domain" description="Heparinase II/III-like C-terminal" evidence="6">
    <location>
        <begin position="366"/>
        <end position="542"/>
    </location>
</feature>
<keyword evidence="8" id="KW-1185">Reference proteome</keyword>
<feature type="chain" id="PRO_5015743506" evidence="5">
    <location>
        <begin position="20"/>
        <end position="765"/>
    </location>
</feature>
<dbReference type="PROSITE" id="PS51257">
    <property type="entry name" value="PROKAR_LIPOPROTEIN"/>
    <property type="match status" value="1"/>
</dbReference>
<dbReference type="GO" id="GO:0042597">
    <property type="term" value="C:periplasmic space"/>
    <property type="evidence" value="ECO:0007669"/>
    <property type="project" value="UniProtKB-SubCell"/>
</dbReference>
<keyword evidence="4" id="KW-0456">Lyase</keyword>
<evidence type="ECO:0000256" key="4">
    <source>
        <dbReference type="ARBA" id="ARBA00023239"/>
    </source>
</evidence>
<accession>A0A2T5C5D5</accession>
<protein>
    <submittedName>
        <fullName evidence="7">Heparinase II/III-like protein</fullName>
    </submittedName>
</protein>
<evidence type="ECO:0000313" key="8">
    <source>
        <dbReference type="Proteomes" id="UP000243525"/>
    </source>
</evidence>
<dbReference type="OrthoDB" id="9793856at2"/>
<comment type="caution">
    <text evidence="7">The sequence shown here is derived from an EMBL/GenBank/DDBJ whole genome shotgun (WGS) entry which is preliminary data.</text>
</comment>
<organism evidence="7 8">
    <name type="scientific">Mangrovibacterium marinum</name>
    <dbReference type="NCBI Taxonomy" id="1639118"/>
    <lineage>
        <taxon>Bacteria</taxon>
        <taxon>Pseudomonadati</taxon>
        <taxon>Bacteroidota</taxon>
        <taxon>Bacteroidia</taxon>
        <taxon>Marinilabiliales</taxon>
        <taxon>Prolixibacteraceae</taxon>
        <taxon>Mangrovibacterium</taxon>
    </lineage>
</organism>
<dbReference type="PANTHER" id="PTHR39210">
    <property type="entry name" value="HEPARIN-SULFATE LYASE"/>
    <property type="match status" value="1"/>
</dbReference>
<dbReference type="Proteomes" id="UP000243525">
    <property type="component" value="Unassembled WGS sequence"/>
</dbReference>
<proteinExistence type="predicted"/>
<dbReference type="GO" id="GO:0016829">
    <property type="term" value="F:lyase activity"/>
    <property type="evidence" value="ECO:0007669"/>
    <property type="project" value="UniProtKB-KW"/>
</dbReference>
<sequence>MRKLVLLVLVSIISCAVFAQKRAYLIHTDANIDRLKRLIEKNEEIQDAWQKQKDAADQLIDCDRFGAADCQVLGLVYRMTGDDQYAEAIKKVLLDQVKKTTWEGSELLSRTPSWQGGLGVAHNSFFLSIGFDCAYNYLTPSERQEVAEGLARLGVQPQMHDWLNADTNIHTFDTMGHNWWSACVYIAGFTSLAIRNEVPEAERWLKEIEATAPEWFNYAGDLLQNKIPTFDRNGGFWESINYANFGVSQYLIFRLALNNVMPKFKQNDLPILDKVTDFFISTTYNVKDGKPMSVNFGDGHIDRNGNACAVLLWNLGYRKDRYAWYINQVAQGDDKEGLQLGTANGLILYPELPKLVDDYKPDLGKSFIYPDMGWATMRNSWSDNATMLAVKSGLTWNHAHADAGSYILFHKGKNLIIDSGNSSYGNPLYTEYYCQSEAHNVVLFNGEGESRKSPYFGSVNHASIHNLVDGCKFKYVLANATGPYSQNLDRNYRSFLWVGNVILVIDDLLAREAGKFEWLLHYNGESKRRGLDLSVKQEDAEVLVRPLYPETFPNGGLPHDFPEKMTLEERWGYEDHHPENRLPYWSVSHFEKTDRSKFITAIILKDEENKDNLPEVERFDGKDYLGVRITQNGETTEVYFNLLADGRIKHRNSIINMNGWETDAYLTAITFKEGAELNKADNIRDLFMTHGSYLRRDGQVLIHALSKYTAEIENFGQSPQMIFEGQSGVYLSVYNKNPAKSILVNDSRVDGDYDSELKLTKIKID</sequence>
<dbReference type="InterPro" id="IPR008929">
    <property type="entry name" value="Chondroitin_lyas"/>
</dbReference>